<accession>A0A2H3T1P4</accession>
<sequence>MWSRAVGTLCQKAGISQGIYRFEAAPPAERVSSGFEQFGDIYILVVFFNIAPSCLGDVISIAPCSTKISDRVHSAHDASQVLRKITEQTGEEVWEQFIVNVRSVAQFRDLFERQSRAGARTRYIINVSSSATHYNTGSYPLGCGTLTKNSAALLLQKAADESDLSKTQITNFHPSDILTLVGKGAGLTADSADWDHVLEDLPGSFAVWVASLEAAFLHSRFV</sequence>
<dbReference type="OrthoDB" id="1933717at2759"/>
<organism evidence="1 2">
    <name type="scientific">Fusarium oxysporum</name>
    <name type="common">Fusarium vascular wilt</name>
    <dbReference type="NCBI Taxonomy" id="5507"/>
    <lineage>
        <taxon>Eukaryota</taxon>
        <taxon>Fungi</taxon>
        <taxon>Dikarya</taxon>
        <taxon>Ascomycota</taxon>
        <taxon>Pezizomycotina</taxon>
        <taxon>Sordariomycetes</taxon>
        <taxon>Hypocreomycetidae</taxon>
        <taxon>Hypocreales</taxon>
        <taxon>Nectriaceae</taxon>
        <taxon>Fusarium</taxon>
        <taxon>Fusarium oxysporum species complex</taxon>
    </lineage>
</organism>
<dbReference type="VEuPathDB" id="FungiDB:FOIG_13529"/>
<protein>
    <submittedName>
        <fullName evidence="1">Uncharacterized protein</fullName>
    </submittedName>
</protein>
<evidence type="ECO:0000313" key="1">
    <source>
        <dbReference type="EMBL" id="SCO78584.1"/>
    </source>
</evidence>
<dbReference type="AlphaFoldDB" id="A0A2H3T1P4"/>
<dbReference type="Proteomes" id="UP000219369">
    <property type="component" value="Unassembled WGS sequence"/>
</dbReference>
<dbReference type="EMBL" id="FMJY01000002">
    <property type="protein sequence ID" value="SCO78584.1"/>
    <property type="molecule type" value="Genomic_DNA"/>
</dbReference>
<reference evidence="2" key="1">
    <citation type="submission" date="2016-09" db="EMBL/GenBank/DDBJ databases">
        <authorList>
            <person name="Guldener U."/>
        </authorList>
    </citation>
    <scope>NUCLEOTIDE SEQUENCE [LARGE SCALE GENOMIC DNA]</scope>
    <source>
        <strain evidence="2">V64-1</strain>
    </source>
</reference>
<evidence type="ECO:0000313" key="2">
    <source>
        <dbReference type="Proteomes" id="UP000219369"/>
    </source>
</evidence>
<proteinExistence type="predicted"/>
<dbReference type="VEuPathDB" id="FungiDB:FOC1_g10003835"/>
<gene>
    <name evidence="1" type="ORF">FRV6_02797</name>
</gene>
<name>A0A2H3T1P4_FUSOX</name>